<proteinExistence type="predicted"/>
<dbReference type="EMBL" id="JAEHHL010000006">
    <property type="protein sequence ID" value="MBK0399778.1"/>
    <property type="molecule type" value="Genomic_DNA"/>
</dbReference>
<comment type="caution">
    <text evidence="1">The sequence shown here is derived from an EMBL/GenBank/DDBJ whole genome shotgun (WGS) entry which is preliminary data.</text>
</comment>
<accession>A0A8J7SEE8</accession>
<dbReference type="InterPro" id="IPR009758">
    <property type="entry name" value="DUF1326"/>
</dbReference>
<dbReference type="Pfam" id="PF07040">
    <property type="entry name" value="DUF1326"/>
    <property type="match status" value="1"/>
</dbReference>
<sequence>MAYKDWMIRTRQIGACSCDYGCPCEFNAPPTRLPCEGVMAMEITEGHFEDIRLDGLRVAGAYRWPGPVHEGNGTWWSVVDRRASEEQVQALFTILGGQEQEPTTGFAIYASTIANEPDPVFADIEFELDLDNRRGRFRVENVLEANVVPIRNPVTGEEHHISIRPHRGFEFREAEMASATFWSKGALDQQHDGRFAALSFVSYGPHGLIAEESFPVRAS</sequence>
<name>A0A8J7SEE8_9RHOB</name>
<dbReference type="AlphaFoldDB" id="A0A8J7SEE8"/>
<evidence type="ECO:0000313" key="1">
    <source>
        <dbReference type="EMBL" id="MBK0399778.1"/>
    </source>
</evidence>
<dbReference type="PIRSF" id="PIRSF033303">
    <property type="entry name" value="UCP033303"/>
    <property type="match status" value="1"/>
</dbReference>
<evidence type="ECO:0000313" key="2">
    <source>
        <dbReference type="Proteomes" id="UP000655420"/>
    </source>
</evidence>
<protein>
    <submittedName>
        <fullName evidence="1">DUF1326 domain-containing protein</fullName>
    </submittedName>
</protein>
<keyword evidence="2" id="KW-1185">Reference proteome</keyword>
<organism evidence="1 2">
    <name type="scientific">Thermohalobaculum xanthum</name>
    <dbReference type="NCBI Taxonomy" id="2753746"/>
    <lineage>
        <taxon>Bacteria</taxon>
        <taxon>Pseudomonadati</taxon>
        <taxon>Pseudomonadota</taxon>
        <taxon>Alphaproteobacteria</taxon>
        <taxon>Rhodobacterales</taxon>
        <taxon>Paracoccaceae</taxon>
        <taxon>Thermohalobaculum</taxon>
    </lineage>
</organism>
<dbReference type="RefSeq" id="WP_200609970.1">
    <property type="nucleotide sequence ID" value="NZ_JAEHHL010000006.1"/>
</dbReference>
<reference evidence="1" key="1">
    <citation type="submission" date="2020-12" db="EMBL/GenBank/DDBJ databases">
        <title>Bacterial taxonomy.</title>
        <authorList>
            <person name="Pan X."/>
        </authorList>
    </citation>
    <scope>NUCLEOTIDE SEQUENCE</scope>
    <source>
        <strain evidence="1">M0105</strain>
    </source>
</reference>
<dbReference type="Proteomes" id="UP000655420">
    <property type="component" value="Unassembled WGS sequence"/>
</dbReference>
<dbReference type="InterPro" id="IPR014581">
    <property type="entry name" value="UCP033303"/>
</dbReference>
<gene>
    <name evidence="1" type="ORF">H0I76_11305</name>
</gene>